<evidence type="ECO:0000313" key="1">
    <source>
        <dbReference type="EMBL" id="KAK1372903.1"/>
    </source>
</evidence>
<dbReference type="Proteomes" id="UP001237642">
    <property type="component" value="Unassembled WGS sequence"/>
</dbReference>
<dbReference type="EMBL" id="JAUIZM010000007">
    <property type="protein sequence ID" value="KAK1372903.1"/>
    <property type="molecule type" value="Genomic_DNA"/>
</dbReference>
<proteinExistence type="predicted"/>
<sequence length="119" mass="12973">MIKIFNEKAGGRKRNFTKLEIFSNPSTKRAVKKSAQSSPWVPAKKHFVYSAGIQGAFPADRLSQKIISSTVLLDFFSGTCHSFSLEVFHLGVSYIIQDFATYYCAVCASSSPAKLGGGV</sequence>
<accession>A0AAD8MI71</accession>
<name>A0AAD8MI71_9APIA</name>
<evidence type="ECO:0000313" key="2">
    <source>
        <dbReference type="Proteomes" id="UP001237642"/>
    </source>
</evidence>
<dbReference type="AlphaFoldDB" id="A0AAD8MI71"/>
<gene>
    <name evidence="1" type="ORF">POM88_029096</name>
</gene>
<protein>
    <submittedName>
        <fullName evidence="1">Uncharacterized protein</fullName>
    </submittedName>
</protein>
<keyword evidence="2" id="KW-1185">Reference proteome</keyword>
<organism evidence="1 2">
    <name type="scientific">Heracleum sosnowskyi</name>
    <dbReference type="NCBI Taxonomy" id="360622"/>
    <lineage>
        <taxon>Eukaryota</taxon>
        <taxon>Viridiplantae</taxon>
        <taxon>Streptophyta</taxon>
        <taxon>Embryophyta</taxon>
        <taxon>Tracheophyta</taxon>
        <taxon>Spermatophyta</taxon>
        <taxon>Magnoliopsida</taxon>
        <taxon>eudicotyledons</taxon>
        <taxon>Gunneridae</taxon>
        <taxon>Pentapetalae</taxon>
        <taxon>asterids</taxon>
        <taxon>campanulids</taxon>
        <taxon>Apiales</taxon>
        <taxon>Apiaceae</taxon>
        <taxon>Apioideae</taxon>
        <taxon>apioid superclade</taxon>
        <taxon>Tordylieae</taxon>
        <taxon>Tordyliinae</taxon>
        <taxon>Heracleum</taxon>
    </lineage>
</organism>
<comment type="caution">
    <text evidence="1">The sequence shown here is derived from an EMBL/GenBank/DDBJ whole genome shotgun (WGS) entry which is preliminary data.</text>
</comment>
<reference evidence="1" key="2">
    <citation type="submission" date="2023-05" db="EMBL/GenBank/DDBJ databases">
        <authorList>
            <person name="Schelkunov M.I."/>
        </authorList>
    </citation>
    <scope>NUCLEOTIDE SEQUENCE</scope>
    <source>
        <strain evidence="1">Hsosn_3</strain>
        <tissue evidence="1">Leaf</tissue>
    </source>
</reference>
<reference evidence="1" key="1">
    <citation type="submission" date="2023-02" db="EMBL/GenBank/DDBJ databases">
        <title>Genome of toxic invasive species Heracleum sosnowskyi carries increased number of genes despite the absence of recent whole-genome duplications.</title>
        <authorList>
            <person name="Schelkunov M."/>
            <person name="Shtratnikova V."/>
            <person name="Makarenko M."/>
            <person name="Klepikova A."/>
            <person name="Omelchenko D."/>
            <person name="Novikova G."/>
            <person name="Obukhova E."/>
            <person name="Bogdanov V."/>
            <person name="Penin A."/>
            <person name="Logacheva M."/>
        </authorList>
    </citation>
    <scope>NUCLEOTIDE SEQUENCE</scope>
    <source>
        <strain evidence="1">Hsosn_3</strain>
        <tissue evidence="1">Leaf</tissue>
    </source>
</reference>